<organism evidence="1 2">
    <name type="scientific">Panagrolaimus sp. PS1159</name>
    <dbReference type="NCBI Taxonomy" id="55785"/>
    <lineage>
        <taxon>Eukaryota</taxon>
        <taxon>Metazoa</taxon>
        <taxon>Ecdysozoa</taxon>
        <taxon>Nematoda</taxon>
        <taxon>Chromadorea</taxon>
        <taxon>Rhabditida</taxon>
        <taxon>Tylenchina</taxon>
        <taxon>Panagrolaimomorpha</taxon>
        <taxon>Panagrolaimoidea</taxon>
        <taxon>Panagrolaimidae</taxon>
        <taxon>Panagrolaimus</taxon>
    </lineage>
</organism>
<evidence type="ECO:0000313" key="2">
    <source>
        <dbReference type="WBParaSite" id="PS1159_v2.g12286.t1"/>
    </source>
</evidence>
<sequence>MQGISIVGNSFIIVVFLSNFKLRNNKSLYLVPVLCMTNSLFSLSALPFTVYQFVMISKNTLLFNPFLLAMASTPTMIDFKLNLIITIMVAIDRVQVMQICLIILIETM</sequence>
<dbReference type="WBParaSite" id="PS1159_v2.g12286.t1">
    <property type="protein sequence ID" value="PS1159_v2.g12286.t1"/>
    <property type="gene ID" value="PS1159_v2.g12286"/>
</dbReference>
<name>A0AC35EZK2_9BILA</name>
<protein>
    <submittedName>
        <fullName evidence="2">G-protein coupled receptors family 1 profile domain-containing protein</fullName>
    </submittedName>
</protein>
<dbReference type="Proteomes" id="UP000887580">
    <property type="component" value="Unplaced"/>
</dbReference>
<reference evidence="2" key="1">
    <citation type="submission" date="2022-11" db="UniProtKB">
        <authorList>
            <consortium name="WormBaseParasite"/>
        </authorList>
    </citation>
    <scope>IDENTIFICATION</scope>
</reference>
<evidence type="ECO:0000313" key="1">
    <source>
        <dbReference type="Proteomes" id="UP000887580"/>
    </source>
</evidence>
<proteinExistence type="predicted"/>
<accession>A0AC35EZK2</accession>